<dbReference type="SUPFAM" id="SSF53474">
    <property type="entry name" value="alpha/beta-Hydrolases"/>
    <property type="match status" value="1"/>
</dbReference>
<gene>
    <name evidence="5" type="ORF">BU26DRAFT_567696</name>
</gene>
<evidence type="ECO:0000256" key="3">
    <source>
        <dbReference type="SAM" id="SignalP"/>
    </source>
</evidence>
<evidence type="ECO:0000313" key="5">
    <source>
        <dbReference type="EMBL" id="KAF2246204.1"/>
    </source>
</evidence>
<dbReference type="PANTHER" id="PTHR43248:SF25">
    <property type="entry name" value="AB HYDROLASE-1 DOMAIN-CONTAINING PROTEIN-RELATED"/>
    <property type="match status" value="1"/>
</dbReference>
<dbReference type="OrthoDB" id="425534at2759"/>
<keyword evidence="3" id="KW-0732">Signal</keyword>
<feature type="domain" description="Peptidase S33 tripeptidyl aminopeptidase-like C-terminal" evidence="4">
    <location>
        <begin position="434"/>
        <end position="535"/>
    </location>
</feature>
<dbReference type="GO" id="GO:0016787">
    <property type="term" value="F:hydrolase activity"/>
    <property type="evidence" value="ECO:0007669"/>
    <property type="project" value="UniProtKB-KW"/>
</dbReference>
<dbReference type="EMBL" id="ML987199">
    <property type="protein sequence ID" value="KAF2246204.1"/>
    <property type="molecule type" value="Genomic_DNA"/>
</dbReference>
<dbReference type="PANTHER" id="PTHR43248">
    <property type="entry name" value="2-SUCCINYL-6-HYDROXY-2,4-CYCLOHEXADIENE-1-CARBOXYLATE SYNTHASE"/>
    <property type="match status" value="1"/>
</dbReference>
<evidence type="ECO:0000256" key="2">
    <source>
        <dbReference type="ARBA" id="ARBA00022801"/>
    </source>
</evidence>
<protein>
    <submittedName>
        <fullName evidence="5">Alpha/beta-hydrolase</fullName>
    </submittedName>
</protein>
<dbReference type="Pfam" id="PF08386">
    <property type="entry name" value="Abhydrolase_4"/>
    <property type="match status" value="1"/>
</dbReference>
<dbReference type="InterPro" id="IPR013595">
    <property type="entry name" value="Pept_S33_TAP-like_C"/>
</dbReference>
<feature type="signal peptide" evidence="3">
    <location>
        <begin position="1"/>
        <end position="18"/>
    </location>
</feature>
<dbReference type="InterPro" id="IPR029058">
    <property type="entry name" value="AB_hydrolase_fold"/>
</dbReference>
<dbReference type="Proteomes" id="UP000800094">
    <property type="component" value="Unassembled WGS sequence"/>
</dbReference>
<name>A0A6A6I6M1_9PLEO</name>
<keyword evidence="2 5" id="KW-0378">Hydrolase</keyword>
<evidence type="ECO:0000256" key="1">
    <source>
        <dbReference type="ARBA" id="ARBA00010088"/>
    </source>
</evidence>
<dbReference type="AlphaFoldDB" id="A0A6A6I6M1"/>
<proteinExistence type="inferred from homology"/>
<dbReference type="RefSeq" id="XP_033681208.1">
    <property type="nucleotide sequence ID" value="XM_033833682.1"/>
</dbReference>
<organism evidence="5 6">
    <name type="scientific">Trematosphaeria pertusa</name>
    <dbReference type="NCBI Taxonomy" id="390896"/>
    <lineage>
        <taxon>Eukaryota</taxon>
        <taxon>Fungi</taxon>
        <taxon>Dikarya</taxon>
        <taxon>Ascomycota</taxon>
        <taxon>Pezizomycotina</taxon>
        <taxon>Dothideomycetes</taxon>
        <taxon>Pleosporomycetidae</taxon>
        <taxon>Pleosporales</taxon>
        <taxon>Massarineae</taxon>
        <taxon>Trematosphaeriaceae</taxon>
        <taxon>Trematosphaeria</taxon>
    </lineage>
</organism>
<evidence type="ECO:0000313" key="6">
    <source>
        <dbReference type="Proteomes" id="UP000800094"/>
    </source>
</evidence>
<evidence type="ECO:0000259" key="4">
    <source>
        <dbReference type="Pfam" id="PF08386"/>
    </source>
</evidence>
<dbReference type="GeneID" id="54587012"/>
<feature type="chain" id="PRO_5025544770" evidence="3">
    <location>
        <begin position="19"/>
        <end position="558"/>
    </location>
</feature>
<accession>A0A6A6I6M1</accession>
<dbReference type="Gene3D" id="3.40.50.1820">
    <property type="entry name" value="alpha/beta hydrolase"/>
    <property type="match status" value="1"/>
</dbReference>
<reference evidence="5" key="1">
    <citation type="journal article" date="2020" name="Stud. Mycol.">
        <title>101 Dothideomycetes genomes: a test case for predicting lifestyles and emergence of pathogens.</title>
        <authorList>
            <person name="Haridas S."/>
            <person name="Albert R."/>
            <person name="Binder M."/>
            <person name="Bloem J."/>
            <person name="Labutti K."/>
            <person name="Salamov A."/>
            <person name="Andreopoulos B."/>
            <person name="Baker S."/>
            <person name="Barry K."/>
            <person name="Bills G."/>
            <person name="Bluhm B."/>
            <person name="Cannon C."/>
            <person name="Castanera R."/>
            <person name="Culley D."/>
            <person name="Daum C."/>
            <person name="Ezra D."/>
            <person name="Gonzalez J."/>
            <person name="Henrissat B."/>
            <person name="Kuo A."/>
            <person name="Liang C."/>
            <person name="Lipzen A."/>
            <person name="Lutzoni F."/>
            <person name="Magnuson J."/>
            <person name="Mondo S."/>
            <person name="Nolan M."/>
            <person name="Ohm R."/>
            <person name="Pangilinan J."/>
            <person name="Park H.-J."/>
            <person name="Ramirez L."/>
            <person name="Alfaro M."/>
            <person name="Sun H."/>
            <person name="Tritt A."/>
            <person name="Yoshinaga Y."/>
            <person name="Zwiers L.-H."/>
            <person name="Turgeon B."/>
            <person name="Goodwin S."/>
            <person name="Spatafora J."/>
            <person name="Crous P."/>
            <person name="Grigoriev I."/>
        </authorList>
    </citation>
    <scope>NUCLEOTIDE SEQUENCE</scope>
    <source>
        <strain evidence="5">CBS 122368</strain>
    </source>
</reference>
<sequence>MGRLASLLAAGLFATASARPWSRDEGHNTTATNTTAPTMVNDFADIEPSEELTWVPCFDNPKVSCANLLVPLDYADESAGMTNIAWVKYISVDESAEDIIFNPGGPGQSGLSHVALGAEQLLASFGSQYNLISFEPRGVNNSGPALTCFPGKVEAREAFKQSGSNTVPLQEMYQRSKAHGQYCTRANANTTAKYGGTVAVAQDIMHFVDLRAAEKGTPDSAKLWYYGVSYGTALGQTLAALFPERIGRMVLDGNVYGVQHYTGVLPSDVDDSDAAFHDFFQSCFNAGPEKCTFHGSSTSVEEIENRYLTLLQNLRELPAIHNTDDAPGVITDALVSNQFFSQLYNLVGNAASLAETLAMLEQGLADAAWETYFGPAATGPAPYGSAAAAFDDQEALHLITCIDANKNFPITTYEEYLDVREVFRKESYYAGANSAATNLLLCLGMDITPPPSQQFPGFDPAGTTTSFPILFVNFLRDPITPLSSAQKMSAFFPGSVVLAQNSTGHGMSAAESECTSGWTRAYMAEGTLPPPGTVCQPDVRPFVDTPTKRGVVLPGVYF</sequence>
<comment type="similarity">
    <text evidence="1">Belongs to the peptidase S33 family.</text>
</comment>
<keyword evidence="6" id="KW-1185">Reference proteome</keyword>
<dbReference type="InterPro" id="IPR051601">
    <property type="entry name" value="Serine_prot/Carboxylest_S33"/>
</dbReference>